<dbReference type="SUPFAM" id="SSF46626">
    <property type="entry name" value="Cytochrome c"/>
    <property type="match status" value="1"/>
</dbReference>
<dbReference type="InterPro" id="IPR019251">
    <property type="entry name" value="DUF2231_TM"/>
</dbReference>
<organism evidence="4 5">
    <name type="scientific">Flagellimonas algicola</name>
    <dbReference type="NCBI Taxonomy" id="2583815"/>
    <lineage>
        <taxon>Bacteria</taxon>
        <taxon>Pseudomonadati</taxon>
        <taxon>Bacteroidota</taxon>
        <taxon>Flavobacteriia</taxon>
        <taxon>Flavobacteriales</taxon>
        <taxon>Flavobacteriaceae</taxon>
        <taxon>Flagellimonas</taxon>
    </lineage>
</organism>
<accession>A0ABY2WQR4</accession>
<keyword evidence="1" id="KW-1133">Transmembrane helix</keyword>
<dbReference type="Proteomes" id="UP000751614">
    <property type="component" value="Unassembled WGS sequence"/>
</dbReference>
<dbReference type="SUPFAM" id="SSF52047">
    <property type="entry name" value="RNI-like"/>
    <property type="match status" value="1"/>
</dbReference>
<dbReference type="Gene3D" id="3.80.10.10">
    <property type="entry name" value="Ribonuclease Inhibitor"/>
    <property type="match status" value="1"/>
</dbReference>
<dbReference type="Pfam" id="PF09990">
    <property type="entry name" value="DUF2231"/>
    <property type="match status" value="1"/>
</dbReference>
<evidence type="ECO:0000313" key="5">
    <source>
        <dbReference type="Proteomes" id="UP000751614"/>
    </source>
</evidence>
<name>A0ABY2WQR4_9FLAO</name>
<dbReference type="InterPro" id="IPR032675">
    <property type="entry name" value="LRR_dom_sf"/>
</dbReference>
<evidence type="ECO:0000256" key="1">
    <source>
        <dbReference type="SAM" id="Phobius"/>
    </source>
</evidence>
<feature type="transmembrane region" description="Helical" evidence="1">
    <location>
        <begin position="46"/>
        <end position="68"/>
    </location>
</feature>
<feature type="transmembrane region" description="Helical" evidence="1">
    <location>
        <begin position="16"/>
        <end position="34"/>
    </location>
</feature>
<protein>
    <recommendedName>
        <fullName evidence="6">Cytochrome C Planctomycete-type domain-containing protein</fullName>
    </recommendedName>
</protein>
<sequence>MIALEFSTFVGRFHPLFVHMPIGFLFLAIALEWYESFKKTKNKSKLIPVAWFLGALSAVGAAFSGWWLGATGLYDEEMLFSHRWLGVALVVIAFIGWWIKRKPENYSNLIQNGFNLLLLGMLFVEGHKGGNLTHGESYLTEYAPEPIRKLLGPTTKMDSITQFSNPDSVLVYTHLIQPIFQSKCVACHNDEIKRGGLNMSHSDSLMLGGNSEDILVAGNVGESELFRRITLPQKNIKFMPPTKDVLTYDEIKTIEWWIEQGVSFDGTVTSVEVTDNIKPVLLRKYGIDTEPKAWYETVQLKPLDSVQLLHLEKNGFTVKSLGVKNPLLDVTYSGTDLTQEQLMELEKVKNHITWLSLAQTNVQDQWLAVVGKLPNLTRLELQQTDISDKGILQLSGLKHLEALNLYGTKVGDACLPEIQKMESLKRLYLWQTKVNLKTVKAMEEHNKSLKVIFGED</sequence>
<evidence type="ECO:0000313" key="4">
    <source>
        <dbReference type="EMBL" id="TMU57346.1"/>
    </source>
</evidence>
<proteinExistence type="predicted"/>
<gene>
    <name evidence="4" type="ORF">FGG15_07325</name>
</gene>
<evidence type="ECO:0008006" key="6">
    <source>
        <dbReference type="Google" id="ProtNLM"/>
    </source>
</evidence>
<evidence type="ECO:0000259" key="3">
    <source>
        <dbReference type="Pfam" id="PF09990"/>
    </source>
</evidence>
<keyword evidence="1" id="KW-0472">Membrane</keyword>
<dbReference type="InterPro" id="IPR036909">
    <property type="entry name" value="Cyt_c-like_dom_sf"/>
</dbReference>
<feature type="transmembrane region" description="Helical" evidence="1">
    <location>
        <begin position="80"/>
        <end position="99"/>
    </location>
</feature>
<comment type="caution">
    <text evidence="4">The sequence shown here is derived from an EMBL/GenBank/DDBJ whole genome shotgun (WGS) entry which is preliminary data.</text>
</comment>
<evidence type="ECO:0000259" key="2">
    <source>
        <dbReference type="Pfam" id="PF07635"/>
    </source>
</evidence>
<feature type="domain" description="DUF2231" evidence="3">
    <location>
        <begin position="13"/>
        <end position="133"/>
    </location>
</feature>
<dbReference type="PANTHER" id="PTHR35889:SF3">
    <property type="entry name" value="F-BOX DOMAIN-CONTAINING PROTEIN"/>
    <property type="match status" value="1"/>
</dbReference>
<dbReference type="InterPro" id="IPR011429">
    <property type="entry name" value="Cyt_c_Planctomycete-type"/>
</dbReference>
<keyword evidence="5" id="KW-1185">Reference proteome</keyword>
<feature type="domain" description="Cytochrome C Planctomycete-type" evidence="2">
    <location>
        <begin position="184"/>
        <end position="242"/>
    </location>
</feature>
<dbReference type="Pfam" id="PF07635">
    <property type="entry name" value="PSCyt1"/>
    <property type="match status" value="1"/>
</dbReference>
<keyword evidence="1" id="KW-0812">Transmembrane</keyword>
<reference evidence="4 5" key="1">
    <citation type="submission" date="2019-05" db="EMBL/GenBank/DDBJ databases">
        <title>Flagellimonas sp. AsT0115, sp. nov., isolated from a marine red algae, Asparagopsis taxiformis.</title>
        <authorList>
            <person name="Kim J."/>
            <person name="Jeong S.E."/>
            <person name="Jeon C.O."/>
        </authorList>
    </citation>
    <scope>NUCLEOTIDE SEQUENCE [LARGE SCALE GENOMIC DNA]</scope>
    <source>
        <strain evidence="4 5">AsT0115</strain>
    </source>
</reference>
<dbReference type="RefSeq" id="WP_138834741.1">
    <property type="nucleotide sequence ID" value="NZ_VCNI01000001.1"/>
</dbReference>
<dbReference type="EMBL" id="VCNI01000001">
    <property type="protein sequence ID" value="TMU57346.1"/>
    <property type="molecule type" value="Genomic_DNA"/>
</dbReference>
<dbReference type="PANTHER" id="PTHR35889">
    <property type="entry name" value="CYCLOINULO-OLIGOSACCHARIDE FRUCTANOTRANSFERASE-RELATED"/>
    <property type="match status" value="1"/>
</dbReference>